<proteinExistence type="inferred from homology"/>
<dbReference type="Gene3D" id="1.25.40.10">
    <property type="entry name" value="Tetratricopeptide repeat domain"/>
    <property type="match status" value="2"/>
</dbReference>
<dbReference type="GO" id="GO:0005737">
    <property type="term" value="C:cytoplasm"/>
    <property type="evidence" value="ECO:0007669"/>
    <property type="project" value="UniProtKB-SubCell"/>
</dbReference>
<comment type="similarity">
    <text evidence="5">Belongs to the Rap family.</text>
</comment>
<dbReference type="SMART" id="SM00028">
    <property type="entry name" value="TPR"/>
    <property type="match status" value="3"/>
</dbReference>
<dbReference type="PANTHER" id="PTHR46630:SF1">
    <property type="entry name" value="TETRATRICOPEPTIDE REPEAT PROTEIN 29"/>
    <property type="match status" value="1"/>
</dbReference>
<name>A0AB39QLK1_9ACTN</name>
<evidence type="ECO:0000256" key="2">
    <source>
        <dbReference type="ARBA" id="ARBA00022490"/>
    </source>
</evidence>
<dbReference type="Pfam" id="PF13432">
    <property type="entry name" value="TPR_16"/>
    <property type="match status" value="1"/>
</dbReference>
<dbReference type="CDD" id="cd00093">
    <property type="entry name" value="HTH_XRE"/>
    <property type="match status" value="1"/>
</dbReference>
<dbReference type="Pfam" id="PF17874">
    <property type="entry name" value="TPR_MalT"/>
    <property type="match status" value="1"/>
</dbReference>
<dbReference type="InterPro" id="IPR010982">
    <property type="entry name" value="Lambda_DNA-bd_dom_sf"/>
</dbReference>
<dbReference type="SUPFAM" id="SSF47413">
    <property type="entry name" value="lambda repressor-like DNA-binding domains"/>
    <property type="match status" value="1"/>
</dbReference>
<feature type="domain" description="HTH cro/C1-type" evidence="6">
    <location>
        <begin position="16"/>
        <end position="70"/>
    </location>
</feature>
<dbReference type="SMART" id="SM00530">
    <property type="entry name" value="HTH_XRE"/>
    <property type="match status" value="1"/>
</dbReference>
<evidence type="ECO:0000256" key="4">
    <source>
        <dbReference type="ARBA" id="ARBA00022803"/>
    </source>
</evidence>
<dbReference type="InterPro" id="IPR041617">
    <property type="entry name" value="TPR_MalT"/>
</dbReference>
<dbReference type="AlphaFoldDB" id="A0AB39QLK1"/>
<evidence type="ECO:0000256" key="1">
    <source>
        <dbReference type="ARBA" id="ARBA00004496"/>
    </source>
</evidence>
<dbReference type="InterPro" id="IPR051476">
    <property type="entry name" value="Bac_ResReg_Asp_Phosphatase"/>
</dbReference>
<dbReference type="PROSITE" id="PS50943">
    <property type="entry name" value="HTH_CROC1"/>
    <property type="match status" value="1"/>
</dbReference>
<dbReference type="EMBL" id="CP163441">
    <property type="protein sequence ID" value="XDQ44397.1"/>
    <property type="molecule type" value="Genomic_DNA"/>
</dbReference>
<dbReference type="RefSeq" id="WP_362743718.1">
    <property type="nucleotide sequence ID" value="NZ_CP163441.1"/>
</dbReference>
<keyword evidence="4" id="KW-0802">TPR repeat</keyword>
<dbReference type="PANTHER" id="PTHR46630">
    <property type="entry name" value="TETRATRICOPEPTIDE REPEAT PROTEIN 29"/>
    <property type="match status" value="1"/>
</dbReference>
<evidence type="ECO:0000256" key="5">
    <source>
        <dbReference type="ARBA" id="ARBA00038253"/>
    </source>
</evidence>
<evidence type="ECO:0000256" key="3">
    <source>
        <dbReference type="ARBA" id="ARBA00022737"/>
    </source>
</evidence>
<protein>
    <submittedName>
        <fullName evidence="7">Helix-turn-helix domain-containing protein</fullName>
    </submittedName>
</protein>
<dbReference type="SUPFAM" id="SSF48452">
    <property type="entry name" value="TPR-like"/>
    <property type="match status" value="2"/>
</dbReference>
<keyword evidence="3" id="KW-0677">Repeat</keyword>
<dbReference type="GO" id="GO:0003677">
    <property type="term" value="F:DNA binding"/>
    <property type="evidence" value="ECO:0007669"/>
    <property type="project" value="InterPro"/>
</dbReference>
<dbReference type="Gene3D" id="1.10.260.40">
    <property type="entry name" value="lambda repressor-like DNA-binding domains"/>
    <property type="match status" value="1"/>
</dbReference>
<sequence>MDPLGNATAAGLGERIRVLRGKRGLKQQDLASGEISASYISLIESGKRGAPSDAVLAALAERLGCSVEYLRTGRDDHELEETRLRLAFGEMALRNGSNGEALQTLSDLLAKPSLLDPPMIRRARIAQASALEKLDRIEAAITILEDLQRDPELPPGSADWCTVSVALCRCYRNAGDITTSIEIGERAMSRLDALGLDVTVDHVQLGATVMASYHMRGDLTRAQLLGVRLLDAAEKQGARAARGAVFWNAGLVARSRGQLNEALALVERALALMSEDDNIRHLAMLKMNCGSLLLQVDEPEPTRAKQLLEEAQQLLAEVGNAPELAQCEIGLADADAMLGNLDEAAAHAERALGLTGPESRIQAVGARATLAEIHLLRGDHEQAAQCLQAATRQLRQFPPSHQTALNWRYVGDLWRRQGNSTAALQAYDHALSSAGLAPNRDPSTTFTEQGRA</sequence>
<gene>
    <name evidence="7" type="ORF">AB5J52_20230</name>
</gene>
<evidence type="ECO:0000313" key="7">
    <source>
        <dbReference type="EMBL" id="XDQ44397.1"/>
    </source>
</evidence>
<accession>A0AB39QLK1</accession>
<dbReference type="InterPro" id="IPR001387">
    <property type="entry name" value="Cro/C1-type_HTH"/>
</dbReference>
<reference evidence="7" key="1">
    <citation type="submission" date="2024-07" db="EMBL/GenBank/DDBJ databases">
        <authorList>
            <person name="Yu S.T."/>
        </authorList>
    </citation>
    <scope>NUCLEOTIDE SEQUENCE</scope>
    <source>
        <strain evidence="7">R39</strain>
    </source>
</reference>
<keyword evidence="2" id="KW-0963">Cytoplasm</keyword>
<dbReference type="Pfam" id="PF13560">
    <property type="entry name" value="HTH_31"/>
    <property type="match status" value="1"/>
</dbReference>
<evidence type="ECO:0000259" key="6">
    <source>
        <dbReference type="PROSITE" id="PS50943"/>
    </source>
</evidence>
<comment type="subcellular location">
    <subcellularLocation>
        <location evidence="1">Cytoplasm</location>
    </subcellularLocation>
</comment>
<dbReference type="InterPro" id="IPR011990">
    <property type="entry name" value="TPR-like_helical_dom_sf"/>
</dbReference>
<dbReference type="InterPro" id="IPR019734">
    <property type="entry name" value="TPR_rpt"/>
</dbReference>
<organism evidence="7">
    <name type="scientific">Streptomyces sp. R39</name>
    <dbReference type="NCBI Taxonomy" id="3238631"/>
    <lineage>
        <taxon>Bacteria</taxon>
        <taxon>Bacillati</taxon>
        <taxon>Actinomycetota</taxon>
        <taxon>Actinomycetes</taxon>
        <taxon>Kitasatosporales</taxon>
        <taxon>Streptomycetaceae</taxon>
        <taxon>Streptomyces</taxon>
    </lineage>
</organism>